<protein>
    <submittedName>
        <fullName evidence="1">Uncharacterized protein</fullName>
    </submittedName>
</protein>
<name>A0A3T1D7Q7_9BACL</name>
<evidence type="ECO:0000313" key="1">
    <source>
        <dbReference type="EMBL" id="BBI34103.1"/>
    </source>
</evidence>
<accession>A0A3T1D7Q7</accession>
<dbReference type="Proteomes" id="UP000289856">
    <property type="component" value="Chromosome"/>
</dbReference>
<dbReference type="AlphaFoldDB" id="A0A3T1D7Q7"/>
<sequence>MEHRHTLSRVLIKWAGPDGRRKYESLSATKWILNRVLGECLIQHFYDWLHFAVERETADPVEHQFGYEILPYKYDHKTDFIVKVPLHGQKFEPIEFHYWDDRRCDKKALLNLVWPYGK</sequence>
<organism evidence="1 2">
    <name type="scientific">Cohnella abietis</name>
    <dbReference type="NCBI Taxonomy" id="2507935"/>
    <lineage>
        <taxon>Bacteria</taxon>
        <taxon>Bacillati</taxon>
        <taxon>Bacillota</taxon>
        <taxon>Bacilli</taxon>
        <taxon>Bacillales</taxon>
        <taxon>Paenibacillaceae</taxon>
        <taxon>Cohnella</taxon>
    </lineage>
</organism>
<keyword evidence="2" id="KW-1185">Reference proteome</keyword>
<evidence type="ECO:0000313" key="2">
    <source>
        <dbReference type="Proteomes" id="UP000289856"/>
    </source>
</evidence>
<dbReference type="EMBL" id="AP019400">
    <property type="protein sequence ID" value="BBI34103.1"/>
    <property type="molecule type" value="Genomic_DNA"/>
</dbReference>
<gene>
    <name evidence="1" type="ORF">KCTCHS21_35020</name>
</gene>
<proteinExistence type="predicted"/>
<dbReference type="KEGG" id="cohn:KCTCHS21_35020"/>
<reference evidence="1 2" key="1">
    <citation type="submission" date="2019-01" db="EMBL/GenBank/DDBJ databases">
        <title>Complete genome sequence of Cohnella hallensis HS21 isolated from Korean fir (Abies koreana) rhizospheric soil.</title>
        <authorList>
            <person name="Jiang L."/>
            <person name="Kang S.W."/>
            <person name="Kim S."/>
            <person name="Jung J."/>
            <person name="Kim C.Y."/>
            <person name="Kim D.H."/>
            <person name="Kim S.W."/>
            <person name="Lee J."/>
        </authorList>
    </citation>
    <scope>NUCLEOTIDE SEQUENCE [LARGE SCALE GENOMIC DNA]</scope>
    <source>
        <strain evidence="1 2">HS21</strain>
    </source>
</reference>